<dbReference type="EMBL" id="WIRE01000001">
    <property type="protein sequence ID" value="MQX53408.1"/>
    <property type="molecule type" value="Genomic_DNA"/>
</dbReference>
<evidence type="ECO:0000313" key="2">
    <source>
        <dbReference type="Proteomes" id="UP000469421"/>
    </source>
</evidence>
<sequence>MINTPVSGALVQQLAWLIQAPPLLSCSPFEDAGKLLKREWHRDPTLIHRAADWLQDTVSPQRLGITFEQWVAALVSASNGLELVDRNLAVRDGQTTLGELDMLVRDRGSGKLWHWELALKFYLGTADNWYGPNSHDTLSRKSQHLFEHQILRSTLPQCREMLANRGLQVDGRALLTRGRLFYRNGHPDYPPRHPQHERGWWLPTHSLPLQRWQVVDKKNWPLPSMSDKSTTFIDTPELIDYVETQSRPLMVISSLRPEPGFIVPVSWPNA</sequence>
<accession>A0A6N7LSK2</accession>
<dbReference type="InterPro" id="IPR015003">
    <property type="entry name" value="DUF1853"/>
</dbReference>
<dbReference type="AlphaFoldDB" id="A0A6N7LSK2"/>
<dbReference type="RefSeq" id="WP_153500731.1">
    <property type="nucleotide sequence ID" value="NZ_WIRE01000001.1"/>
</dbReference>
<protein>
    <submittedName>
        <fullName evidence="1">DUF1853 family protein</fullName>
    </submittedName>
</protein>
<dbReference type="Pfam" id="PF08907">
    <property type="entry name" value="DUF1853"/>
    <property type="match status" value="1"/>
</dbReference>
<name>A0A6N7LSK2_9GAMM</name>
<organism evidence="1 2">
    <name type="scientific">Alcanivorax sediminis</name>
    <dbReference type="NCBI Taxonomy" id="2663008"/>
    <lineage>
        <taxon>Bacteria</taxon>
        <taxon>Pseudomonadati</taxon>
        <taxon>Pseudomonadota</taxon>
        <taxon>Gammaproteobacteria</taxon>
        <taxon>Oceanospirillales</taxon>
        <taxon>Alcanivoracaceae</taxon>
        <taxon>Alcanivorax</taxon>
    </lineage>
</organism>
<comment type="caution">
    <text evidence="1">The sequence shown here is derived from an EMBL/GenBank/DDBJ whole genome shotgun (WGS) entry which is preliminary data.</text>
</comment>
<keyword evidence="2" id="KW-1185">Reference proteome</keyword>
<evidence type="ECO:0000313" key="1">
    <source>
        <dbReference type="EMBL" id="MQX53408.1"/>
    </source>
</evidence>
<proteinExistence type="predicted"/>
<reference evidence="1 2" key="1">
    <citation type="submission" date="2019-10" db="EMBL/GenBank/DDBJ databases">
        <title>Alcanivorax sp.PA15-N-34 draft genome sequence.</title>
        <authorList>
            <person name="Liao X."/>
            <person name="Shao Z."/>
        </authorList>
    </citation>
    <scope>NUCLEOTIDE SEQUENCE [LARGE SCALE GENOMIC DNA]</scope>
    <source>
        <strain evidence="1 2">PA15-N-34</strain>
    </source>
</reference>
<gene>
    <name evidence="1" type="ORF">GFN93_09115</name>
</gene>
<dbReference type="Proteomes" id="UP000469421">
    <property type="component" value="Unassembled WGS sequence"/>
</dbReference>